<dbReference type="PANTHER" id="PTHR35190">
    <property type="entry name" value="PROTEIN DCD1B"/>
    <property type="match status" value="1"/>
</dbReference>
<protein>
    <recommendedName>
        <fullName evidence="3">B box-type domain-containing protein</fullName>
    </recommendedName>
</protein>
<dbReference type="InterPro" id="IPR047803">
    <property type="entry name" value="DCD1A/B-like"/>
</dbReference>
<evidence type="ECO:0000256" key="1">
    <source>
        <dbReference type="PROSITE-ProRule" id="PRU00024"/>
    </source>
</evidence>
<evidence type="ECO:0000256" key="2">
    <source>
        <dbReference type="SAM" id="Coils"/>
    </source>
</evidence>
<comment type="caution">
    <text evidence="4">The sequence shown here is derived from an EMBL/GenBank/DDBJ whole genome shotgun (WGS) entry which is preliminary data.</text>
</comment>
<dbReference type="SUPFAM" id="SSF57845">
    <property type="entry name" value="B-box zinc-binding domain"/>
    <property type="match status" value="1"/>
</dbReference>
<organism evidence="4 5">
    <name type="scientific">Pinctada imbricata</name>
    <name type="common">Atlantic pearl-oyster</name>
    <name type="synonym">Pinctada martensii</name>
    <dbReference type="NCBI Taxonomy" id="66713"/>
    <lineage>
        <taxon>Eukaryota</taxon>
        <taxon>Metazoa</taxon>
        <taxon>Spiralia</taxon>
        <taxon>Lophotrochozoa</taxon>
        <taxon>Mollusca</taxon>
        <taxon>Bivalvia</taxon>
        <taxon>Autobranchia</taxon>
        <taxon>Pteriomorphia</taxon>
        <taxon>Pterioida</taxon>
        <taxon>Pterioidea</taxon>
        <taxon>Pteriidae</taxon>
        <taxon>Pinctada</taxon>
    </lineage>
</organism>
<evidence type="ECO:0000313" key="4">
    <source>
        <dbReference type="EMBL" id="KAK3084165.1"/>
    </source>
</evidence>
<dbReference type="GO" id="GO:0008270">
    <property type="term" value="F:zinc ion binding"/>
    <property type="evidence" value="ECO:0007669"/>
    <property type="project" value="UniProtKB-KW"/>
</dbReference>
<keyword evidence="1" id="KW-0863">Zinc-finger</keyword>
<dbReference type="CDD" id="cd19756">
    <property type="entry name" value="Bbox2"/>
    <property type="match status" value="1"/>
</dbReference>
<sequence>MAFSISVNLAHAQTAVPCNACEDETPGEYYCIECKHTLCPPCEKYHRKFTKGHNVVLRTQVGDIDTTVLTCTDHGDQASFHCEKCNIQVCGKCITGKHRGHEMSDLDELFDREKKVLQHDITRMEEILGKFKKERDEIITKKEKYDSKIQQTITDLETEKKSAMKELNRIYSDKMKDLASIRQKHSSIFEVRTTEIRNKVDTLEERVKEYKKAMKKNSLPALIKLSRRKESIPEIGSRPEIPEPPVFPSPTATPNFSPIYTKDPVQIKIVKNGKLFTVGEGEDQFLIAHVWGTPYDMGFAHGQLVGDKAVRMMDAVWKYLEDQIVGSCSMLGAWGTAVPNPNSLIQLRALDWSVDGPFKDFPQVTVYHPINDGKNGQDFANFGWTGWIGSITGMNSHRMAISEIGVSFPDETFGKESRFGVPFTFILRDILQFDKTLDDAINRLSNAKRTCDLILGVGDGKSRQFRSVEYSGEVAYFFDDKNLRPDAYWHPKIDNVVYHGMDWNCPAYNDVMARQLTKYHGNITAETIIRDIVPIVQTGDLLVSVYDLTSNFAYIANARASFEGGAPFAYQR</sequence>
<feature type="coiled-coil region" evidence="2">
    <location>
        <begin position="153"/>
        <end position="213"/>
    </location>
</feature>
<keyword evidence="2" id="KW-0175">Coiled coil</keyword>
<reference evidence="4" key="1">
    <citation type="submission" date="2019-08" db="EMBL/GenBank/DDBJ databases">
        <title>The improved chromosome-level genome for the pearl oyster Pinctada fucata martensii using PacBio sequencing and Hi-C.</title>
        <authorList>
            <person name="Zheng Z."/>
        </authorList>
    </citation>
    <scope>NUCLEOTIDE SEQUENCE</scope>
    <source>
        <strain evidence="4">ZZ-2019</strain>
        <tissue evidence="4">Adductor muscle</tissue>
    </source>
</reference>
<evidence type="ECO:0000259" key="3">
    <source>
        <dbReference type="PROSITE" id="PS50119"/>
    </source>
</evidence>
<feature type="domain" description="B box-type" evidence="3">
    <location>
        <begin position="13"/>
        <end position="58"/>
    </location>
</feature>
<keyword evidence="1" id="KW-0479">Metal-binding</keyword>
<keyword evidence="1" id="KW-0862">Zinc</keyword>
<evidence type="ECO:0000313" key="5">
    <source>
        <dbReference type="Proteomes" id="UP001186944"/>
    </source>
</evidence>
<dbReference type="PANTHER" id="PTHR35190:SF2">
    <property type="entry name" value="PROTEIN DCD1B"/>
    <property type="match status" value="1"/>
</dbReference>
<dbReference type="EMBL" id="VSWD01000013">
    <property type="protein sequence ID" value="KAK3084165.1"/>
    <property type="molecule type" value="Genomic_DNA"/>
</dbReference>
<dbReference type="SMART" id="SM00336">
    <property type="entry name" value="BBOX"/>
    <property type="match status" value="2"/>
</dbReference>
<dbReference type="Proteomes" id="UP001186944">
    <property type="component" value="Unassembled WGS sequence"/>
</dbReference>
<gene>
    <name evidence="4" type="ORF">FSP39_009303</name>
</gene>
<proteinExistence type="predicted"/>
<keyword evidence="5" id="KW-1185">Reference proteome</keyword>
<dbReference type="Gene3D" id="3.60.60.10">
    <property type="entry name" value="Penicillin V Acylase, Chain A"/>
    <property type="match status" value="1"/>
</dbReference>
<dbReference type="AlphaFoldDB" id="A0AA88XN12"/>
<dbReference type="Pfam" id="PF00643">
    <property type="entry name" value="zf-B_box"/>
    <property type="match status" value="1"/>
</dbReference>
<dbReference type="PROSITE" id="PS50119">
    <property type="entry name" value="ZF_BBOX"/>
    <property type="match status" value="2"/>
</dbReference>
<dbReference type="InterPro" id="IPR000315">
    <property type="entry name" value="Znf_B-box"/>
</dbReference>
<accession>A0AA88XN12</accession>
<feature type="domain" description="B box-type" evidence="3">
    <location>
        <begin position="66"/>
        <end position="106"/>
    </location>
</feature>
<dbReference type="Gene3D" id="3.30.160.60">
    <property type="entry name" value="Classic Zinc Finger"/>
    <property type="match status" value="1"/>
</dbReference>
<name>A0AA88XN12_PINIB</name>